<sequence>MTHAPTTHTTSASSTHQTSAAPTSKPSTAAHALCMHHATIDEGTARCGAGEPHPAGAMALCHDGTYSESTTPSGTCSHHNGVEVWYY</sequence>
<gene>
    <name evidence="2" type="ORF">GCM10009838_57830</name>
</gene>
<dbReference type="EMBL" id="BAAAQM010000039">
    <property type="protein sequence ID" value="GAA1987524.1"/>
    <property type="molecule type" value="Genomic_DNA"/>
</dbReference>
<feature type="region of interest" description="Disordered" evidence="1">
    <location>
        <begin position="1"/>
        <end position="30"/>
    </location>
</feature>
<evidence type="ECO:0008006" key="4">
    <source>
        <dbReference type="Google" id="ProtNLM"/>
    </source>
</evidence>
<accession>A0ABP5DYR8</accession>
<organism evidence="2 3">
    <name type="scientific">Catenulispora subtropica</name>
    <dbReference type="NCBI Taxonomy" id="450798"/>
    <lineage>
        <taxon>Bacteria</taxon>
        <taxon>Bacillati</taxon>
        <taxon>Actinomycetota</taxon>
        <taxon>Actinomycetes</taxon>
        <taxon>Catenulisporales</taxon>
        <taxon>Catenulisporaceae</taxon>
        <taxon>Catenulispora</taxon>
    </lineage>
</organism>
<dbReference type="Pfam" id="PF12587">
    <property type="entry name" value="DUF3761"/>
    <property type="match status" value="1"/>
</dbReference>
<reference evidence="3" key="1">
    <citation type="journal article" date="2019" name="Int. J. Syst. Evol. Microbiol.">
        <title>The Global Catalogue of Microorganisms (GCM) 10K type strain sequencing project: providing services to taxonomists for standard genome sequencing and annotation.</title>
        <authorList>
            <consortium name="The Broad Institute Genomics Platform"/>
            <consortium name="The Broad Institute Genome Sequencing Center for Infectious Disease"/>
            <person name="Wu L."/>
            <person name="Ma J."/>
        </authorList>
    </citation>
    <scope>NUCLEOTIDE SEQUENCE [LARGE SCALE GENOMIC DNA]</scope>
    <source>
        <strain evidence="3">JCM 16013</strain>
    </source>
</reference>
<evidence type="ECO:0000256" key="1">
    <source>
        <dbReference type="SAM" id="MobiDB-lite"/>
    </source>
</evidence>
<proteinExistence type="predicted"/>
<evidence type="ECO:0000313" key="2">
    <source>
        <dbReference type="EMBL" id="GAA1987524.1"/>
    </source>
</evidence>
<evidence type="ECO:0000313" key="3">
    <source>
        <dbReference type="Proteomes" id="UP001499854"/>
    </source>
</evidence>
<comment type="caution">
    <text evidence="2">The sequence shown here is derived from an EMBL/GenBank/DDBJ whole genome shotgun (WGS) entry which is preliminary data.</text>
</comment>
<keyword evidence="3" id="KW-1185">Reference proteome</keyword>
<dbReference type="InterPro" id="IPR022236">
    <property type="entry name" value="DUF3761"/>
</dbReference>
<name>A0ABP5DYR8_9ACTN</name>
<dbReference type="Proteomes" id="UP001499854">
    <property type="component" value="Unassembled WGS sequence"/>
</dbReference>
<protein>
    <recommendedName>
        <fullName evidence="4">DUF3761 domain-containing protein</fullName>
    </recommendedName>
</protein>